<reference evidence="1 2" key="1">
    <citation type="journal article" date="2018" name="Nat. Ecol. Evol.">
        <title>Shark genomes provide insights into elasmobranch evolution and the origin of vertebrates.</title>
        <authorList>
            <person name="Hara Y"/>
            <person name="Yamaguchi K"/>
            <person name="Onimaru K"/>
            <person name="Kadota M"/>
            <person name="Koyanagi M"/>
            <person name="Keeley SD"/>
            <person name="Tatsumi K"/>
            <person name="Tanaka K"/>
            <person name="Motone F"/>
            <person name="Kageyama Y"/>
            <person name="Nozu R"/>
            <person name="Adachi N"/>
            <person name="Nishimura O"/>
            <person name="Nakagawa R"/>
            <person name="Tanegashima C"/>
            <person name="Kiyatake I"/>
            <person name="Matsumoto R"/>
            <person name="Murakumo K"/>
            <person name="Nishida K"/>
            <person name="Terakita A"/>
            <person name="Kuratani S"/>
            <person name="Sato K"/>
            <person name="Hyodo S Kuraku.S."/>
        </authorList>
    </citation>
    <scope>NUCLEOTIDE SEQUENCE [LARGE SCALE GENOMIC DNA]</scope>
</reference>
<protein>
    <recommendedName>
        <fullName evidence="3">Laminin G domain-containing protein</fullName>
    </recommendedName>
</protein>
<dbReference type="Gene3D" id="2.60.120.560">
    <property type="entry name" value="Exo-inulinase, domain 1"/>
    <property type="match status" value="1"/>
</dbReference>
<comment type="caution">
    <text evidence="1">The sequence shown here is derived from an EMBL/GenBank/DDBJ whole genome shotgun (WGS) entry which is preliminary data.</text>
</comment>
<gene>
    <name evidence="1" type="ORF">chiPu_0030657</name>
</gene>
<organism evidence="1 2">
    <name type="scientific">Chiloscyllium punctatum</name>
    <name type="common">Brownbanded bambooshark</name>
    <name type="synonym">Hemiscyllium punctatum</name>
    <dbReference type="NCBI Taxonomy" id="137246"/>
    <lineage>
        <taxon>Eukaryota</taxon>
        <taxon>Metazoa</taxon>
        <taxon>Chordata</taxon>
        <taxon>Craniata</taxon>
        <taxon>Vertebrata</taxon>
        <taxon>Chondrichthyes</taxon>
        <taxon>Elasmobranchii</taxon>
        <taxon>Galeomorphii</taxon>
        <taxon>Galeoidea</taxon>
        <taxon>Orectolobiformes</taxon>
        <taxon>Hemiscylliidae</taxon>
        <taxon>Chiloscyllium</taxon>
    </lineage>
</organism>
<sequence>MAIEQVGGPTAEDHFALAIYKSASLKNAEISLRLNATGGRSDQGGGIAVRLSSPQNYYLVQLDALRDRVLFSLVSNGVSKEIVAVDADIASHTWHDLTVRAKDDQFIVSLDGTWMFTGFDKTLSQPGRIALWTEGDSITRFDSIAIIPLPNSEEY</sequence>
<evidence type="ECO:0000313" key="1">
    <source>
        <dbReference type="EMBL" id="GCC46290.1"/>
    </source>
</evidence>
<accession>A0A401TUI5</accession>
<proteinExistence type="predicted"/>
<dbReference type="Proteomes" id="UP000287033">
    <property type="component" value="Unassembled WGS sequence"/>
</dbReference>
<evidence type="ECO:0008006" key="3">
    <source>
        <dbReference type="Google" id="ProtNLM"/>
    </source>
</evidence>
<evidence type="ECO:0000313" key="2">
    <source>
        <dbReference type="Proteomes" id="UP000287033"/>
    </source>
</evidence>
<name>A0A401TUI5_CHIPU</name>
<dbReference type="EMBL" id="BEZZ01189369">
    <property type="protein sequence ID" value="GCC46290.1"/>
    <property type="molecule type" value="Genomic_DNA"/>
</dbReference>
<keyword evidence="2" id="KW-1185">Reference proteome</keyword>
<dbReference type="AlphaFoldDB" id="A0A401TUI5"/>